<dbReference type="Proteomes" id="UP000235023">
    <property type="component" value="Unassembled WGS sequence"/>
</dbReference>
<evidence type="ECO:0000313" key="2">
    <source>
        <dbReference type="Proteomes" id="UP000235023"/>
    </source>
</evidence>
<organism evidence="1 2">
    <name type="scientific">Aspergillus taichungensis</name>
    <dbReference type="NCBI Taxonomy" id="482145"/>
    <lineage>
        <taxon>Eukaryota</taxon>
        <taxon>Fungi</taxon>
        <taxon>Dikarya</taxon>
        <taxon>Ascomycota</taxon>
        <taxon>Pezizomycotina</taxon>
        <taxon>Eurotiomycetes</taxon>
        <taxon>Eurotiomycetidae</taxon>
        <taxon>Eurotiales</taxon>
        <taxon>Aspergillaceae</taxon>
        <taxon>Aspergillus</taxon>
        <taxon>Aspergillus subgen. Circumdati</taxon>
    </lineage>
</organism>
<protein>
    <submittedName>
        <fullName evidence="1">Uncharacterized protein</fullName>
    </submittedName>
</protein>
<dbReference type="OrthoDB" id="4361610at2759"/>
<dbReference type="AlphaFoldDB" id="A0A2J5I1U2"/>
<keyword evidence="2" id="KW-1185">Reference proteome</keyword>
<dbReference type="EMBL" id="KZ559516">
    <property type="protein sequence ID" value="PLN83767.1"/>
    <property type="molecule type" value="Genomic_DNA"/>
</dbReference>
<name>A0A2J5I1U2_9EURO</name>
<gene>
    <name evidence="1" type="ORF">BDW42DRAFT_191987</name>
</gene>
<sequence length="161" mass="18050">MSNFVTGAGLWLASLQQGPQKRDAQRYLNSSTTDWTQTSLINLFAATRPGLAQALSAEESHLLWRIFHFHAYHPFPPPVADSPIDYTAYERAVGLHAAQGTSILGVQNEKTQGWPADGEIRWYERRDTFEDADLRRVVRSVGVEGFSLDDVMDVLVAKWAC</sequence>
<evidence type="ECO:0000313" key="1">
    <source>
        <dbReference type="EMBL" id="PLN83767.1"/>
    </source>
</evidence>
<reference evidence="2" key="1">
    <citation type="submission" date="2017-12" db="EMBL/GenBank/DDBJ databases">
        <authorList>
            <consortium name="DOE Joint Genome Institute"/>
            <person name="Mondo S.J."/>
            <person name="Kjaerbolling I."/>
            <person name="Vesth T.C."/>
            <person name="Frisvad J.C."/>
            <person name="Nybo J.L."/>
            <person name="Theobald S."/>
            <person name="Kuo A."/>
            <person name="Bowyer P."/>
            <person name="Matsuda Y."/>
            <person name="Lyhne E.K."/>
            <person name="Kogle M.E."/>
            <person name="Clum A."/>
            <person name="Lipzen A."/>
            <person name="Salamov A."/>
            <person name="Ngan C.Y."/>
            <person name="Daum C."/>
            <person name="Chiniquy J."/>
            <person name="Barry K."/>
            <person name="LaButti K."/>
            <person name="Haridas S."/>
            <person name="Simmons B.A."/>
            <person name="Magnuson J.K."/>
            <person name="Mortensen U.H."/>
            <person name="Larsen T.O."/>
            <person name="Grigoriev I.V."/>
            <person name="Baker S.E."/>
            <person name="Andersen M.R."/>
            <person name="Nordberg H.P."/>
            <person name="Cantor M.N."/>
            <person name="Hua S.X."/>
        </authorList>
    </citation>
    <scope>NUCLEOTIDE SEQUENCE [LARGE SCALE GENOMIC DNA]</scope>
    <source>
        <strain evidence="2">IBT 19404</strain>
    </source>
</reference>
<accession>A0A2J5I1U2</accession>
<proteinExistence type="predicted"/>